<accession>A0A840YSP0</accession>
<keyword evidence="6 9" id="KW-0812">Transmembrane</keyword>
<comment type="subcellular location">
    <subcellularLocation>
        <location evidence="1 9">Cell inner membrane</location>
        <topology evidence="1 9">Single-pass membrane protein</topology>
    </subcellularLocation>
</comment>
<dbReference type="InterPro" id="IPR010129">
    <property type="entry name" value="T1SS_HlyD"/>
</dbReference>
<dbReference type="Proteomes" id="UP000527143">
    <property type="component" value="Unassembled WGS sequence"/>
</dbReference>
<evidence type="ECO:0000256" key="4">
    <source>
        <dbReference type="ARBA" id="ARBA00022475"/>
    </source>
</evidence>
<dbReference type="Gene3D" id="2.40.30.170">
    <property type="match status" value="1"/>
</dbReference>
<dbReference type="GO" id="GO:0009306">
    <property type="term" value="P:protein secretion"/>
    <property type="evidence" value="ECO:0007669"/>
    <property type="project" value="InterPro"/>
</dbReference>
<name>A0A840YSP0_9SPHN</name>
<dbReference type="PANTHER" id="PTHR30386:SF27">
    <property type="entry name" value="MEMBRANE FUSION PROTEIN (MFP) FAMILY PROTEIN"/>
    <property type="match status" value="1"/>
</dbReference>
<dbReference type="PRINTS" id="PR01490">
    <property type="entry name" value="RTXTOXIND"/>
</dbReference>
<evidence type="ECO:0000313" key="13">
    <source>
        <dbReference type="EMBL" id="MBB5712709.1"/>
    </source>
</evidence>
<dbReference type="AlphaFoldDB" id="A0A840YSP0"/>
<protein>
    <recommendedName>
        <fullName evidence="9">Membrane fusion protein (MFP) family protein</fullName>
    </recommendedName>
</protein>
<keyword evidence="7 9" id="KW-1133">Transmembrane helix</keyword>
<dbReference type="Pfam" id="PF25994">
    <property type="entry name" value="HH_AprE"/>
    <property type="match status" value="1"/>
</dbReference>
<dbReference type="InterPro" id="IPR058982">
    <property type="entry name" value="Beta-barrel_AprE"/>
</dbReference>
<dbReference type="Gene3D" id="2.40.50.100">
    <property type="match status" value="1"/>
</dbReference>
<dbReference type="Pfam" id="PF26002">
    <property type="entry name" value="Beta-barrel_AprE"/>
    <property type="match status" value="1"/>
</dbReference>
<comment type="similarity">
    <text evidence="2 9">Belongs to the membrane fusion protein (MFP) (TC 8.A.1) family.</text>
</comment>
<feature type="transmembrane region" description="Helical" evidence="9">
    <location>
        <begin position="51"/>
        <end position="69"/>
    </location>
</feature>
<organism evidence="13 14">
    <name type="scientific">Sphingomonas xinjiangensis</name>
    <dbReference type="NCBI Taxonomy" id="643568"/>
    <lineage>
        <taxon>Bacteria</taxon>
        <taxon>Pseudomonadati</taxon>
        <taxon>Pseudomonadota</taxon>
        <taxon>Alphaproteobacteria</taxon>
        <taxon>Sphingomonadales</taxon>
        <taxon>Sphingomonadaceae</taxon>
        <taxon>Sphingomonas</taxon>
    </lineage>
</organism>
<evidence type="ECO:0000256" key="6">
    <source>
        <dbReference type="ARBA" id="ARBA00022692"/>
    </source>
</evidence>
<feature type="domain" description="AprE-like long alpha-helical hairpin" evidence="11">
    <location>
        <begin position="125"/>
        <end position="309"/>
    </location>
</feature>
<dbReference type="NCBIfam" id="TIGR01843">
    <property type="entry name" value="type_I_hlyD"/>
    <property type="match status" value="1"/>
</dbReference>
<reference evidence="13 14" key="1">
    <citation type="submission" date="2020-08" db="EMBL/GenBank/DDBJ databases">
        <title>Genomic Encyclopedia of Type Strains, Phase IV (KMG-IV): sequencing the most valuable type-strain genomes for metagenomic binning, comparative biology and taxonomic classification.</title>
        <authorList>
            <person name="Goeker M."/>
        </authorList>
    </citation>
    <scope>NUCLEOTIDE SEQUENCE [LARGE SCALE GENOMIC DNA]</scope>
    <source>
        <strain evidence="13 14">DSM 26736</strain>
    </source>
</reference>
<evidence type="ECO:0000256" key="9">
    <source>
        <dbReference type="RuleBase" id="RU365093"/>
    </source>
</evidence>
<dbReference type="InterPro" id="IPR006144">
    <property type="entry name" value="Secretion_HlyD_CS"/>
</dbReference>
<evidence type="ECO:0000256" key="2">
    <source>
        <dbReference type="ARBA" id="ARBA00009477"/>
    </source>
</evidence>
<gene>
    <name evidence="13" type="ORF">FHT02_003969</name>
</gene>
<keyword evidence="5 9" id="KW-0997">Cell inner membrane</keyword>
<keyword evidence="10" id="KW-0175">Coiled coil</keyword>
<dbReference type="SUPFAM" id="SSF111369">
    <property type="entry name" value="HlyD-like secretion proteins"/>
    <property type="match status" value="1"/>
</dbReference>
<evidence type="ECO:0000256" key="10">
    <source>
        <dbReference type="SAM" id="Coils"/>
    </source>
</evidence>
<keyword evidence="4 9" id="KW-1003">Cell membrane</keyword>
<evidence type="ECO:0000256" key="3">
    <source>
        <dbReference type="ARBA" id="ARBA00022448"/>
    </source>
</evidence>
<dbReference type="InterPro" id="IPR050739">
    <property type="entry name" value="MFP"/>
</dbReference>
<evidence type="ECO:0000256" key="1">
    <source>
        <dbReference type="ARBA" id="ARBA00004377"/>
    </source>
</evidence>
<evidence type="ECO:0000259" key="11">
    <source>
        <dbReference type="Pfam" id="PF25994"/>
    </source>
</evidence>
<evidence type="ECO:0000256" key="7">
    <source>
        <dbReference type="ARBA" id="ARBA00022989"/>
    </source>
</evidence>
<sequence length="464" mass="50098">MSSWRHHWQVLKQALRDDRERRKDFVPSADTEFLPAALEVVEQPVSPTARAVTWAALIFLAITIAWIVFGRVDVVASAPGTLIPAGNVKLVQSPDAGVVRAIHVRNGDRVRKGQALIDLDPTLTGADLAQAEKALAAAELEIARNRAIADALSGKAIVFTAPAGTPLEVAETQRRLIAAQLAEVEATSASLANARMSALSDASAARAQVAKLSDTVPLLDRQIASMNRLDARGYAPGARLIELQRQRRTEAGERDVALTQITRGQAEARKLDSQISETREQARHTALADLAKAEADAILRREEVTKARQRSRFQRLVASVDGTVQQVEVHTIGGVVEPAKPLMVIVPSSAGLEVEARILNKDVGFVHEGQEASVKLEAFPFTRYGAVPGRVRAISRDAVQDKELGLVYVATIALDRAYVDADGRRYPLSPGLAATVDVRTGTRSIISYLLSPLQSTVSQAGRER</sequence>
<dbReference type="PROSITE" id="PS00543">
    <property type="entry name" value="HLYD_FAMILY"/>
    <property type="match status" value="1"/>
</dbReference>
<evidence type="ECO:0000256" key="8">
    <source>
        <dbReference type="ARBA" id="ARBA00023136"/>
    </source>
</evidence>
<feature type="domain" description="AprE-like beta-barrel" evidence="12">
    <location>
        <begin position="352"/>
        <end position="441"/>
    </location>
</feature>
<dbReference type="RefSeq" id="WP_184091444.1">
    <property type="nucleotide sequence ID" value="NZ_JACIJF010000023.1"/>
</dbReference>
<evidence type="ECO:0000259" key="12">
    <source>
        <dbReference type="Pfam" id="PF26002"/>
    </source>
</evidence>
<comment type="caution">
    <text evidence="13">The sequence shown here is derived from an EMBL/GenBank/DDBJ whole genome shotgun (WGS) entry which is preliminary data.</text>
</comment>
<evidence type="ECO:0000313" key="14">
    <source>
        <dbReference type="Proteomes" id="UP000527143"/>
    </source>
</evidence>
<evidence type="ECO:0000256" key="5">
    <source>
        <dbReference type="ARBA" id="ARBA00022519"/>
    </source>
</evidence>
<dbReference type="GO" id="GO:0005886">
    <property type="term" value="C:plasma membrane"/>
    <property type="evidence" value="ECO:0007669"/>
    <property type="project" value="UniProtKB-SubCell"/>
</dbReference>
<keyword evidence="8 9" id="KW-0472">Membrane</keyword>
<keyword evidence="3 9" id="KW-0813">Transport</keyword>
<dbReference type="PANTHER" id="PTHR30386">
    <property type="entry name" value="MEMBRANE FUSION SUBUNIT OF EMRAB-TOLC MULTIDRUG EFFLUX PUMP"/>
    <property type="match status" value="1"/>
</dbReference>
<feature type="coiled-coil region" evidence="10">
    <location>
        <begin position="126"/>
        <end position="187"/>
    </location>
</feature>
<keyword evidence="14" id="KW-1185">Reference proteome</keyword>
<proteinExistence type="inferred from homology"/>
<dbReference type="EMBL" id="JACIJF010000023">
    <property type="protein sequence ID" value="MBB5712709.1"/>
    <property type="molecule type" value="Genomic_DNA"/>
</dbReference>
<dbReference type="InterPro" id="IPR058781">
    <property type="entry name" value="HH_AprE-like"/>
</dbReference>